<dbReference type="EMBL" id="FOAZ01000007">
    <property type="protein sequence ID" value="SEL27244.1"/>
    <property type="molecule type" value="Genomic_DNA"/>
</dbReference>
<dbReference type="STRING" id="235985.SAMN05414137_10785"/>
<dbReference type="InterPro" id="IPR036259">
    <property type="entry name" value="MFS_trans_sf"/>
</dbReference>
<evidence type="ECO:0000256" key="2">
    <source>
        <dbReference type="SAM" id="Phobius"/>
    </source>
</evidence>
<gene>
    <name evidence="3" type="ORF">SAMN05414137_10785</name>
</gene>
<dbReference type="OrthoDB" id="3625784at2"/>
<keyword evidence="2" id="KW-1133">Transmembrane helix</keyword>
<dbReference type="InterPro" id="IPR046291">
    <property type="entry name" value="DUF6328"/>
</dbReference>
<dbReference type="RefSeq" id="WP_042444871.1">
    <property type="nucleotide sequence ID" value="NZ_BBPN01000008.1"/>
</dbReference>
<keyword evidence="4" id="KW-1185">Reference proteome</keyword>
<protein>
    <recommendedName>
        <fullName evidence="5">Integral membrane protein</fullName>
    </recommendedName>
</protein>
<accession>A0A1H7NVE7</accession>
<dbReference type="SUPFAM" id="SSF103473">
    <property type="entry name" value="MFS general substrate transporter"/>
    <property type="match status" value="1"/>
</dbReference>
<reference evidence="4" key="1">
    <citation type="submission" date="2016-10" db="EMBL/GenBank/DDBJ databases">
        <authorList>
            <person name="Varghese N."/>
        </authorList>
    </citation>
    <scope>NUCLEOTIDE SEQUENCE [LARGE SCALE GENOMIC DNA]</scope>
    <source>
        <strain evidence="4">DSM 45096 / BCRC 16803 / CGMCC 4.1857 / CIP 109030 / JCM 12277 / KCTC 19219 / NBRC 100920 / 33214</strain>
    </source>
</reference>
<evidence type="ECO:0008006" key="5">
    <source>
        <dbReference type="Google" id="ProtNLM"/>
    </source>
</evidence>
<feature type="transmembrane region" description="Helical" evidence="2">
    <location>
        <begin position="62"/>
        <end position="84"/>
    </location>
</feature>
<sequence length="174" mass="18731">MSDEEVGARERHETPAQSADRRWSDLTQEVRIAQTGSQIMFGFLLSVAFTDRFARLHGFDRGLYVVVVILGALATGTLIAPVTYHRLLAGHHVKSQMVGAVSQLVAVGVCLLAAAIGAALLLLLRVAGLGWAAWPIVAAVLVWFALCWLALPLLLRRRDAPSRDDEAPPGGASR</sequence>
<dbReference type="Proteomes" id="UP000183015">
    <property type="component" value="Unassembled WGS sequence"/>
</dbReference>
<evidence type="ECO:0000313" key="4">
    <source>
        <dbReference type="Proteomes" id="UP000183015"/>
    </source>
</evidence>
<feature type="transmembrane region" description="Helical" evidence="2">
    <location>
        <begin position="131"/>
        <end position="155"/>
    </location>
</feature>
<evidence type="ECO:0000313" key="3">
    <source>
        <dbReference type="EMBL" id="SEL27244.1"/>
    </source>
</evidence>
<feature type="region of interest" description="Disordered" evidence="1">
    <location>
        <begin position="1"/>
        <end position="22"/>
    </location>
</feature>
<proteinExistence type="predicted"/>
<keyword evidence="2" id="KW-0472">Membrane</keyword>
<evidence type="ECO:0000256" key="1">
    <source>
        <dbReference type="SAM" id="MobiDB-lite"/>
    </source>
</evidence>
<keyword evidence="2" id="KW-0812">Transmembrane</keyword>
<organism evidence="3 4">
    <name type="scientific">Streptacidiphilus jiangxiensis</name>
    <dbReference type="NCBI Taxonomy" id="235985"/>
    <lineage>
        <taxon>Bacteria</taxon>
        <taxon>Bacillati</taxon>
        <taxon>Actinomycetota</taxon>
        <taxon>Actinomycetes</taxon>
        <taxon>Kitasatosporales</taxon>
        <taxon>Streptomycetaceae</taxon>
        <taxon>Streptacidiphilus</taxon>
    </lineage>
</organism>
<dbReference type="eggNOG" id="ENOG5032CKR">
    <property type="taxonomic scope" value="Bacteria"/>
</dbReference>
<dbReference type="AlphaFoldDB" id="A0A1H7NVE7"/>
<name>A0A1H7NVE7_STRJI</name>
<dbReference type="Pfam" id="PF19853">
    <property type="entry name" value="DUF6328"/>
    <property type="match status" value="1"/>
</dbReference>
<feature type="transmembrane region" description="Helical" evidence="2">
    <location>
        <begin position="104"/>
        <end position="124"/>
    </location>
</feature>